<evidence type="ECO:0000313" key="11">
    <source>
        <dbReference type="Proteomes" id="UP000238479"/>
    </source>
</evidence>
<keyword evidence="1" id="KW-0805">Transcription regulation</keyword>
<gene>
    <name evidence="10" type="ORF">RchiOBHm_Chr2g0096711</name>
</gene>
<dbReference type="Gene3D" id="2.60.40.790">
    <property type="match status" value="1"/>
</dbReference>
<keyword evidence="3" id="KW-0804">Transcription</keyword>
<dbReference type="Pfam" id="PF01388">
    <property type="entry name" value="ARID"/>
    <property type="match status" value="1"/>
</dbReference>
<dbReference type="Proteomes" id="UP000238479">
    <property type="component" value="Chromosome 2"/>
</dbReference>
<dbReference type="PANTHER" id="PTHR15348">
    <property type="entry name" value="AT-RICH INTERACTIVE DOMAIN-CONTAINING PROTEIN ARID DOMAIN- CONTAINING PROTEIN DEAD RINGER PROTEIN B-CELL REGULATOR OF IGH TRANSCRIPTION BRIGHT"/>
    <property type="match status" value="1"/>
</dbReference>
<keyword evidence="2" id="KW-0238">DNA-binding</keyword>
<dbReference type="GO" id="GO:0005634">
    <property type="term" value="C:nucleus"/>
    <property type="evidence" value="ECO:0007669"/>
    <property type="project" value="TreeGrafter"/>
</dbReference>
<dbReference type="OMA" id="IQEIDHN"/>
<feature type="region of interest" description="Disordered" evidence="7">
    <location>
        <begin position="1"/>
        <end position="232"/>
    </location>
</feature>
<dbReference type="InterPro" id="IPR045147">
    <property type="entry name" value="ARI3A/B/C"/>
</dbReference>
<evidence type="ECO:0000256" key="6">
    <source>
        <dbReference type="RuleBase" id="RU003616"/>
    </source>
</evidence>
<evidence type="ECO:0000313" key="10">
    <source>
        <dbReference type="EMBL" id="PRQ47161.1"/>
    </source>
</evidence>
<evidence type="ECO:0000256" key="7">
    <source>
        <dbReference type="SAM" id="MobiDB-lite"/>
    </source>
</evidence>
<dbReference type="FunFam" id="2.60.40.790:FF:000014">
    <property type="entry name" value="AT-rich interactive domain-containing protein 3"/>
    <property type="match status" value="1"/>
</dbReference>
<evidence type="ECO:0000256" key="2">
    <source>
        <dbReference type="ARBA" id="ARBA00023125"/>
    </source>
</evidence>
<evidence type="ECO:0000259" key="8">
    <source>
        <dbReference type="PROSITE" id="PS01031"/>
    </source>
</evidence>
<dbReference type="STRING" id="74649.A0A2P6RL81"/>
<dbReference type="EMBL" id="PDCK01000040">
    <property type="protein sequence ID" value="PRQ47161.1"/>
    <property type="molecule type" value="Genomic_DNA"/>
</dbReference>
<dbReference type="InterPro" id="IPR001606">
    <property type="entry name" value="ARID_dom"/>
</dbReference>
<dbReference type="FunFam" id="1.10.150.60:FF:000018">
    <property type="entry name" value="AT-rich interactive domain-containing protein 3"/>
    <property type="match status" value="1"/>
</dbReference>
<dbReference type="SMART" id="SM01014">
    <property type="entry name" value="ARID"/>
    <property type="match status" value="1"/>
</dbReference>
<dbReference type="PROSITE" id="PS01031">
    <property type="entry name" value="SHSP"/>
    <property type="match status" value="1"/>
</dbReference>
<dbReference type="InterPro" id="IPR002068">
    <property type="entry name" value="A-crystallin/Hsp20_dom"/>
</dbReference>
<organism evidence="10 11">
    <name type="scientific">Rosa chinensis</name>
    <name type="common">China rose</name>
    <dbReference type="NCBI Taxonomy" id="74649"/>
    <lineage>
        <taxon>Eukaryota</taxon>
        <taxon>Viridiplantae</taxon>
        <taxon>Streptophyta</taxon>
        <taxon>Embryophyta</taxon>
        <taxon>Tracheophyta</taxon>
        <taxon>Spermatophyta</taxon>
        <taxon>Magnoliopsida</taxon>
        <taxon>eudicotyledons</taxon>
        <taxon>Gunneridae</taxon>
        <taxon>Pentapetalae</taxon>
        <taxon>rosids</taxon>
        <taxon>fabids</taxon>
        <taxon>Rosales</taxon>
        <taxon>Rosaceae</taxon>
        <taxon>Rosoideae</taxon>
        <taxon>Rosoideae incertae sedis</taxon>
        <taxon>Rosa</taxon>
    </lineage>
</organism>
<feature type="compositionally biased region" description="Basic and acidic residues" evidence="7">
    <location>
        <begin position="167"/>
        <end position="184"/>
    </location>
</feature>
<comment type="similarity">
    <text evidence="5 6">Belongs to the small heat shock protein (HSP20) family.</text>
</comment>
<accession>A0A2P6RL81</accession>
<feature type="region of interest" description="Disordered" evidence="7">
    <location>
        <begin position="430"/>
        <end position="457"/>
    </location>
</feature>
<dbReference type="InterPro" id="IPR008978">
    <property type="entry name" value="HSP20-like_chaperone"/>
</dbReference>
<dbReference type="PROSITE" id="PS51011">
    <property type="entry name" value="ARID"/>
    <property type="match status" value="1"/>
</dbReference>
<proteinExistence type="inferred from homology"/>
<protein>
    <submittedName>
        <fullName evidence="10">Putative transcription factor &amp; chromatin remodeling ARID family</fullName>
    </submittedName>
</protein>
<evidence type="ECO:0000256" key="3">
    <source>
        <dbReference type="ARBA" id="ARBA00023163"/>
    </source>
</evidence>
<dbReference type="CDD" id="cd00298">
    <property type="entry name" value="ACD_sHsps_p23-like"/>
    <property type="match status" value="1"/>
</dbReference>
<feature type="region of interest" description="Disordered" evidence="7">
    <location>
        <begin position="371"/>
        <end position="397"/>
    </location>
</feature>
<comment type="caution">
    <text evidence="10">The sequence shown here is derived from an EMBL/GenBank/DDBJ whole genome shotgun (WGS) entry which is preliminary data.</text>
</comment>
<dbReference type="GO" id="GO:0006357">
    <property type="term" value="P:regulation of transcription by RNA polymerase II"/>
    <property type="evidence" value="ECO:0007669"/>
    <property type="project" value="InterPro"/>
</dbReference>
<dbReference type="PANTHER" id="PTHR15348:SF0">
    <property type="entry name" value="PROTEIN DEAD RINGER"/>
    <property type="match status" value="1"/>
</dbReference>
<dbReference type="Gene3D" id="1.10.150.60">
    <property type="entry name" value="ARID DNA-binding domain"/>
    <property type="match status" value="1"/>
</dbReference>
<feature type="compositionally biased region" description="Polar residues" evidence="7">
    <location>
        <begin position="126"/>
        <end position="136"/>
    </location>
</feature>
<evidence type="ECO:0000256" key="4">
    <source>
        <dbReference type="ARBA" id="ARBA00023242"/>
    </source>
</evidence>
<evidence type="ECO:0000259" key="9">
    <source>
        <dbReference type="PROSITE" id="PS51011"/>
    </source>
</evidence>
<keyword evidence="11" id="KW-1185">Reference proteome</keyword>
<feature type="compositionally biased region" description="Polar residues" evidence="7">
    <location>
        <begin position="13"/>
        <end position="23"/>
    </location>
</feature>
<keyword evidence="4" id="KW-0539">Nucleus</keyword>
<evidence type="ECO:0000256" key="1">
    <source>
        <dbReference type="ARBA" id="ARBA00023015"/>
    </source>
</evidence>
<reference evidence="10 11" key="1">
    <citation type="journal article" date="2018" name="Nat. Genet.">
        <title>The Rosa genome provides new insights in the design of modern roses.</title>
        <authorList>
            <person name="Bendahmane M."/>
        </authorList>
    </citation>
    <scope>NUCLEOTIDE SEQUENCE [LARGE SCALE GENOMIC DNA]</scope>
    <source>
        <strain evidence="11">cv. Old Blush</strain>
    </source>
</reference>
<dbReference type="SUPFAM" id="SSF46774">
    <property type="entry name" value="ARID-like"/>
    <property type="match status" value="1"/>
</dbReference>
<name>A0A2P6RL81_ROSCH</name>
<dbReference type="SMART" id="SM00501">
    <property type="entry name" value="BRIGHT"/>
    <property type="match status" value="1"/>
</dbReference>
<feature type="domain" description="SHSP" evidence="8">
    <location>
        <begin position="469"/>
        <end position="570"/>
    </location>
</feature>
<dbReference type="GO" id="GO:0032991">
    <property type="term" value="C:protein-containing complex"/>
    <property type="evidence" value="ECO:0007669"/>
    <property type="project" value="EnsemblPlants"/>
</dbReference>
<dbReference type="AlphaFoldDB" id="A0A2P6RL81"/>
<sequence length="570" mass="62838">MVRIRSSGHDFKPSSSPIPNQEMSETKEKGDTGEDIAVDGSDSARKTDNSEQEYSFHSVESGQVHETIDNGETVPEKTDIEMTAADEDNVVESGKGQETPKPTDNGETLRENTDIEMTAADDANVGPQSTSGQSNQEPPPPLVPEKGDDGELVKQGGDTLNDDDQELDKPGDEPPSDVKADMRELPLNSDNGYEENAEPNSGAAGDIITASNNEPATPHAGFSDIKDENKNGKELENKVNGKEVTTPMNNGKSSSKYMFLSDDSHTYDGNDSGTEEEQLDFMKEIENFFKERSMEFKPPKFYGDCVNCLKLYRIVTRLGGYDKVTSSKLWRQVGASFKPPRTCTTISWSFRGFYEKALLDYEKHEMHGGELSIPIPSQPKPINIDNRASGSGRTRRDAAARAMQGWHSQRLLGNGEVSEPIIKDKNANALQKQEKQLKTSGSHKRKKPPNVDPVVQAARTKPTKLQLDVDVSDLGPPADWVKVNVQKTKDCFEVYALVPGLLREEVRVQTDPAGRLVISGEPEHPDNPWGVTPFKKAVSLPSRIDPHHTSAVVTLHGQLFVRVPFEQLEQ</sequence>
<dbReference type="Pfam" id="PF00011">
    <property type="entry name" value="HSP20"/>
    <property type="match status" value="1"/>
</dbReference>
<dbReference type="InterPro" id="IPR036431">
    <property type="entry name" value="ARID_dom_sf"/>
</dbReference>
<evidence type="ECO:0000256" key="5">
    <source>
        <dbReference type="PROSITE-ProRule" id="PRU00285"/>
    </source>
</evidence>
<dbReference type="CDD" id="cd16100">
    <property type="entry name" value="ARID"/>
    <property type="match status" value="1"/>
</dbReference>
<dbReference type="GO" id="GO:0003677">
    <property type="term" value="F:DNA binding"/>
    <property type="evidence" value="ECO:0007669"/>
    <property type="project" value="UniProtKB-KW"/>
</dbReference>
<dbReference type="SUPFAM" id="SSF49764">
    <property type="entry name" value="HSP20-like chaperones"/>
    <property type="match status" value="1"/>
</dbReference>
<dbReference type="Gramene" id="PRQ47161">
    <property type="protein sequence ID" value="PRQ47161"/>
    <property type="gene ID" value="RchiOBHm_Chr2g0096711"/>
</dbReference>
<feature type="domain" description="ARID" evidence="9">
    <location>
        <begin position="275"/>
        <end position="366"/>
    </location>
</feature>
<feature type="compositionally biased region" description="Polar residues" evidence="7">
    <location>
        <begin position="52"/>
        <end position="61"/>
    </location>
</feature>
<dbReference type="OrthoDB" id="338531at2759"/>